<evidence type="ECO:0008006" key="3">
    <source>
        <dbReference type="Google" id="ProtNLM"/>
    </source>
</evidence>
<comment type="caution">
    <text evidence="1">The sequence shown here is derived from an EMBL/GenBank/DDBJ whole genome shotgun (WGS) entry which is preliminary data.</text>
</comment>
<dbReference type="Pfam" id="PF14281">
    <property type="entry name" value="PDDEXK_4"/>
    <property type="match status" value="1"/>
</dbReference>
<reference evidence="1" key="1">
    <citation type="submission" date="2021-12" db="EMBL/GenBank/DDBJ databases">
        <authorList>
            <person name="Rodrigo-Torres L."/>
            <person name="Arahal R. D."/>
            <person name="Lucena T."/>
        </authorList>
    </citation>
    <scope>NUCLEOTIDE SEQUENCE</scope>
    <source>
        <strain evidence="1">CECT 8419</strain>
    </source>
</reference>
<gene>
    <name evidence="1" type="ORF">LEM8419_00748</name>
</gene>
<accession>A0ABM9AYS2</accession>
<dbReference type="Proteomes" id="UP000837803">
    <property type="component" value="Unassembled WGS sequence"/>
</dbReference>
<dbReference type="EMBL" id="CAKLPZ010000001">
    <property type="protein sequence ID" value="CAH0999448.1"/>
    <property type="molecule type" value="Genomic_DNA"/>
</dbReference>
<keyword evidence="2" id="KW-1185">Reference proteome</keyword>
<name>A0ABM9AYS2_9BACT</name>
<evidence type="ECO:0000313" key="2">
    <source>
        <dbReference type="Proteomes" id="UP000837803"/>
    </source>
</evidence>
<dbReference type="InterPro" id="IPR029470">
    <property type="entry name" value="PDDEXK_4"/>
</dbReference>
<dbReference type="RefSeq" id="WP_238749631.1">
    <property type="nucleotide sequence ID" value="NZ_CAKLPZ010000001.1"/>
</dbReference>
<organism evidence="1 2">
    <name type="scientific">Neolewinella maritima</name>
    <dbReference type="NCBI Taxonomy" id="1383882"/>
    <lineage>
        <taxon>Bacteria</taxon>
        <taxon>Pseudomonadati</taxon>
        <taxon>Bacteroidota</taxon>
        <taxon>Saprospiria</taxon>
        <taxon>Saprospirales</taxon>
        <taxon>Lewinellaceae</taxon>
        <taxon>Neolewinella</taxon>
    </lineage>
</organism>
<protein>
    <recommendedName>
        <fullName evidence="3">PD-(D/E)XK nuclease family protein</fullName>
    </recommendedName>
</protein>
<evidence type="ECO:0000313" key="1">
    <source>
        <dbReference type="EMBL" id="CAH0999448.1"/>
    </source>
</evidence>
<sequence length="426" mass="48201">MPPDPYPTVAVHTLLQTVGSVARQSEEITRLKRENYNIFSLLRKEHDEAYLHSAFIADLLNPKGTHEMGAVFGQLFFAKFDDYNFTVTEETYVEAEKWLPDGNGRADIYLQTGDQKVIIENKIWADDQPLQLLRYHNHLSSDTPERPLLIYLTIEGDIASEKSTFSNSLKLTAGVDYELLSYRKDIVIWLQECKREAVDHAPLRETIKQYSNLIKKLTGQLTNDMMNEEVSKAIGKQYVAAHLVHAAFEGTRTDAVVSFLKDVSKRVGENLDAGDWVIGPAKEMKYEDVASKSHTSLVIRHNDWIEATRIEVQGVPTIATSIVKYGVVANSSWVEREHVKDVLADVDFYNENRTTILWWACQATLLDFSTPQLLARLFEPQERKDLVDEVTKALTKLCKECKGPLGRLDVSSLLPVASSQSTDQPV</sequence>
<proteinExistence type="predicted"/>